<protein>
    <submittedName>
        <fullName evidence="2">Uncharacterized protein</fullName>
    </submittedName>
</protein>
<dbReference type="OrthoDB" id="2434078at2759"/>
<comment type="caution">
    <text evidence="2">The sequence shown here is derived from an EMBL/GenBank/DDBJ whole genome shotgun (WGS) entry which is preliminary data.</text>
</comment>
<name>A0A397USP0_9GLOM</name>
<organism evidence="2 3">
    <name type="scientific">Gigaspora rosea</name>
    <dbReference type="NCBI Taxonomy" id="44941"/>
    <lineage>
        <taxon>Eukaryota</taxon>
        <taxon>Fungi</taxon>
        <taxon>Fungi incertae sedis</taxon>
        <taxon>Mucoromycota</taxon>
        <taxon>Glomeromycotina</taxon>
        <taxon>Glomeromycetes</taxon>
        <taxon>Diversisporales</taxon>
        <taxon>Gigasporaceae</taxon>
        <taxon>Gigaspora</taxon>
    </lineage>
</organism>
<feature type="region of interest" description="Disordered" evidence="1">
    <location>
        <begin position="1"/>
        <end position="23"/>
    </location>
</feature>
<evidence type="ECO:0000313" key="3">
    <source>
        <dbReference type="Proteomes" id="UP000266673"/>
    </source>
</evidence>
<accession>A0A397USP0</accession>
<dbReference type="AlphaFoldDB" id="A0A397USP0"/>
<evidence type="ECO:0000256" key="1">
    <source>
        <dbReference type="SAM" id="MobiDB-lite"/>
    </source>
</evidence>
<gene>
    <name evidence="2" type="ORF">C2G38_2200853</name>
</gene>
<dbReference type="EMBL" id="QKWP01001031">
    <property type="protein sequence ID" value="RIB12368.1"/>
    <property type="molecule type" value="Genomic_DNA"/>
</dbReference>
<keyword evidence="3" id="KW-1185">Reference proteome</keyword>
<feature type="region of interest" description="Disordered" evidence="1">
    <location>
        <begin position="149"/>
        <end position="170"/>
    </location>
</feature>
<proteinExistence type="predicted"/>
<reference evidence="2 3" key="1">
    <citation type="submission" date="2018-06" db="EMBL/GenBank/DDBJ databases">
        <title>Comparative genomics reveals the genomic features of Rhizophagus irregularis, R. cerebriforme, R. diaphanum and Gigaspora rosea, and their symbiotic lifestyle signature.</title>
        <authorList>
            <person name="Morin E."/>
            <person name="San Clemente H."/>
            <person name="Chen E.C.H."/>
            <person name="De La Providencia I."/>
            <person name="Hainaut M."/>
            <person name="Kuo A."/>
            <person name="Kohler A."/>
            <person name="Murat C."/>
            <person name="Tang N."/>
            <person name="Roy S."/>
            <person name="Loubradou J."/>
            <person name="Henrissat B."/>
            <person name="Grigoriev I.V."/>
            <person name="Corradi N."/>
            <person name="Roux C."/>
            <person name="Martin F.M."/>
        </authorList>
    </citation>
    <scope>NUCLEOTIDE SEQUENCE [LARGE SCALE GENOMIC DNA]</scope>
    <source>
        <strain evidence="2 3">DAOM 194757</strain>
    </source>
</reference>
<dbReference type="Proteomes" id="UP000266673">
    <property type="component" value="Unassembled WGS sequence"/>
</dbReference>
<sequence>MVEANNNIEPVHQNLLQSHDPKGLQENDDKIASLIESMKKISISVNGRDTEAVYDSGGQYSTITYEKAKELGLEIDEISPRINDMIVIDLARQVLYKEIRISLRELLKIVKPEVRQDIINSIANPDITKKRKILCGGKRRCKVNKTFLNDSSSSSSTGSSSETDSGSNDEMATYNLLNHLTPGLPGLPIRPEDMAFCIQVSNSLARS</sequence>
<evidence type="ECO:0000313" key="2">
    <source>
        <dbReference type="EMBL" id="RIB12368.1"/>
    </source>
</evidence>